<name>A0A108C7I2_9BURK</name>
<evidence type="ECO:0000256" key="1">
    <source>
        <dbReference type="SAM" id="MobiDB-lite"/>
    </source>
</evidence>
<organism evidence="2 3">
    <name type="scientific">Burkholderia ubonensis</name>
    <dbReference type="NCBI Taxonomy" id="101571"/>
    <lineage>
        <taxon>Bacteria</taxon>
        <taxon>Pseudomonadati</taxon>
        <taxon>Pseudomonadota</taxon>
        <taxon>Betaproteobacteria</taxon>
        <taxon>Burkholderiales</taxon>
        <taxon>Burkholderiaceae</taxon>
        <taxon>Burkholderia</taxon>
        <taxon>Burkholderia cepacia complex</taxon>
    </lineage>
</organism>
<evidence type="ECO:0000313" key="3">
    <source>
        <dbReference type="Proteomes" id="UP000065504"/>
    </source>
</evidence>
<proteinExistence type="predicted"/>
<dbReference type="AlphaFoldDB" id="A0A108C7I2"/>
<feature type="region of interest" description="Disordered" evidence="1">
    <location>
        <begin position="1"/>
        <end position="80"/>
    </location>
</feature>
<reference evidence="2 3" key="1">
    <citation type="submission" date="2015-11" db="EMBL/GenBank/DDBJ databases">
        <title>Expanding the genomic diversity of Burkholderia species for the development of highly accurate diagnostics.</title>
        <authorList>
            <person name="Sahl J."/>
            <person name="Keim P."/>
            <person name="Wagner D."/>
        </authorList>
    </citation>
    <scope>NUCLEOTIDE SEQUENCE [LARGE SCALE GENOMIC DNA]</scope>
    <source>
        <strain evidence="2 3">MSMB782WGS</strain>
    </source>
</reference>
<accession>A0A108C7I2</accession>
<sequence length="80" mass="8465">MARAHQVRVPAEPAGRRALARQPHQNKKGGHDVRARPVRNAPAVPARVPRQRRQSRVANAASDAATASASTAVQPNCASS</sequence>
<feature type="compositionally biased region" description="Low complexity" evidence="1">
    <location>
        <begin position="38"/>
        <end position="48"/>
    </location>
</feature>
<evidence type="ECO:0000313" key="2">
    <source>
        <dbReference type="EMBL" id="KWK69573.1"/>
    </source>
</evidence>
<protein>
    <submittedName>
        <fullName evidence="2">Uncharacterized protein</fullName>
    </submittedName>
</protein>
<dbReference type="Proteomes" id="UP000065504">
    <property type="component" value="Unassembled WGS sequence"/>
</dbReference>
<feature type="compositionally biased region" description="Low complexity" evidence="1">
    <location>
        <begin position="56"/>
        <end position="72"/>
    </location>
</feature>
<comment type="caution">
    <text evidence="2">The sequence shown here is derived from an EMBL/GenBank/DDBJ whole genome shotgun (WGS) entry which is preliminary data.</text>
</comment>
<dbReference type="EMBL" id="LPLU01000110">
    <property type="protein sequence ID" value="KWK69573.1"/>
    <property type="molecule type" value="Genomic_DNA"/>
</dbReference>
<gene>
    <name evidence="2" type="ORF">WM16_23395</name>
</gene>